<feature type="domain" description="DUF7657" evidence="2">
    <location>
        <begin position="198"/>
        <end position="538"/>
    </location>
</feature>
<keyword evidence="4" id="KW-1185">Reference proteome</keyword>
<evidence type="ECO:0000313" key="4">
    <source>
        <dbReference type="Proteomes" id="UP001596001"/>
    </source>
</evidence>
<organism evidence="3 4">
    <name type="scientific">Giesbergeria sinuosa</name>
    <dbReference type="NCBI Taxonomy" id="80883"/>
    <lineage>
        <taxon>Bacteria</taxon>
        <taxon>Pseudomonadati</taxon>
        <taxon>Pseudomonadota</taxon>
        <taxon>Betaproteobacteria</taxon>
        <taxon>Burkholderiales</taxon>
        <taxon>Comamonadaceae</taxon>
        <taxon>Giesbergeria</taxon>
    </lineage>
</organism>
<dbReference type="Proteomes" id="UP001596001">
    <property type="component" value="Unassembled WGS sequence"/>
</dbReference>
<proteinExistence type="predicted"/>
<sequence>MLNDRSTFWNLLIAIFFAIFIPITLAQAEEKIPAGIYGYIETIEHQLANHSVHITGWSFDSSTEQVPDKFQITIDDQQVEIISSTSVVRDDLPKYFGTTKASHAGFNIVARAPINLFSAHHQVKVTATFPSTSAFNLPIIAGKSDSILISSPEIPKRHWFILAIFLISIVIFLFYTKFNVFENLNTWVNKKKKSIIFYSIAFFLLLVAFGISGSSVQLLIGDSKRSEHPFISAHDGTKNLLFAPRPIRSDEWMVVTANALAQVNHHPSFPIVNKNLGIEGQNMLIVGMTGVPVWHVSALGRPATWGFFFLPLRQALSWYWFFPVISCLLALWFLLNTVAPERSGRNLGLSILFCLAPYAAGWSHWPLYVVFFPTAATFLFIKILKTNSNSYIYIHSVFLGLLATGFALVLYPPWQITIASFYAIFLIAYIFQYRKTLYFNKHVFAGISIAILICSGILLAWWLDAHDTISLMRATVYPGQRAALQGGELPWHLIFRGYTNLETLTELRNSAWNESEFSSYTFPLIPLFALASYYLFKKITIIKFG</sequence>
<feature type="transmembrane region" description="Helical" evidence="1">
    <location>
        <begin position="195"/>
        <end position="220"/>
    </location>
</feature>
<feature type="transmembrane region" description="Helical" evidence="1">
    <location>
        <begin position="317"/>
        <end position="335"/>
    </location>
</feature>
<dbReference type="Pfam" id="PF24677">
    <property type="entry name" value="DUF7657"/>
    <property type="match status" value="1"/>
</dbReference>
<reference evidence="4" key="1">
    <citation type="journal article" date="2019" name="Int. J. Syst. Evol. Microbiol.">
        <title>The Global Catalogue of Microorganisms (GCM) 10K type strain sequencing project: providing services to taxonomists for standard genome sequencing and annotation.</title>
        <authorList>
            <consortium name="The Broad Institute Genomics Platform"/>
            <consortium name="The Broad Institute Genome Sequencing Center for Infectious Disease"/>
            <person name="Wu L."/>
            <person name="Ma J."/>
        </authorList>
    </citation>
    <scope>NUCLEOTIDE SEQUENCE [LARGE SCALE GENOMIC DNA]</scope>
    <source>
        <strain evidence="4">CCUG 49452</strain>
    </source>
</reference>
<evidence type="ECO:0000313" key="3">
    <source>
        <dbReference type="EMBL" id="MFC4788114.1"/>
    </source>
</evidence>
<feature type="transmembrane region" description="Helical" evidence="1">
    <location>
        <begin position="368"/>
        <end position="384"/>
    </location>
</feature>
<keyword evidence="1" id="KW-1133">Transmembrane helix</keyword>
<dbReference type="InterPro" id="IPR056074">
    <property type="entry name" value="DUF7657"/>
</dbReference>
<keyword evidence="1" id="KW-0472">Membrane</keyword>
<feature type="transmembrane region" description="Helical" evidence="1">
    <location>
        <begin position="391"/>
        <end position="408"/>
    </location>
</feature>
<evidence type="ECO:0000259" key="2">
    <source>
        <dbReference type="Pfam" id="PF24677"/>
    </source>
</evidence>
<dbReference type="RefSeq" id="WP_382430217.1">
    <property type="nucleotide sequence ID" value="NZ_JBHSHJ010000002.1"/>
</dbReference>
<feature type="transmembrane region" description="Helical" evidence="1">
    <location>
        <begin position="158"/>
        <end position="175"/>
    </location>
</feature>
<keyword evidence="1" id="KW-0812">Transmembrane</keyword>
<dbReference type="EMBL" id="JBHSHJ010000002">
    <property type="protein sequence ID" value="MFC4788114.1"/>
    <property type="molecule type" value="Genomic_DNA"/>
</dbReference>
<name>A0ABV9QB82_9BURK</name>
<accession>A0ABV9QB82</accession>
<feature type="transmembrane region" description="Helical" evidence="1">
    <location>
        <begin position="517"/>
        <end position="536"/>
    </location>
</feature>
<protein>
    <recommendedName>
        <fullName evidence="2">DUF7657 domain-containing protein</fullName>
    </recommendedName>
</protein>
<feature type="transmembrane region" description="Helical" evidence="1">
    <location>
        <begin position="443"/>
        <end position="463"/>
    </location>
</feature>
<evidence type="ECO:0000256" key="1">
    <source>
        <dbReference type="SAM" id="Phobius"/>
    </source>
</evidence>
<feature type="transmembrane region" description="Helical" evidence="1">
    <location>
        <begin position="414"/>
        <end position="431"/>
    </location>
</feature>
<feature type="transmembrane region" description="Helical" evidence="1">
    <location>
        <begin position="347"/>
        <end position="362"/>
    </location>
</feature>
<comment type="caution">
    <text evidence="3">The sequence shown here is derived from an EMBL/GenBank/DDBJ whole genome shotgun (WGS) entry which is preliminary data.</text>
</comment>
<gene>
    <name evidence="3" type="ORF">ACFO6X_03830</name>
</gene>